<dbReference type="Proteomes" id="UP000799302">
    <property type="component" value="Unassembled WGS sequence"/>
</dbReference>
<dbReference type="InterPro" id="IPR050727">
    <property type="entry name" value="GH43_arabinanases"/>
</dbReference>
<dbReference type="AlphaFoldDB" id="A0A6A6U2J5"/>
<reference evidence="2" key="1">
    <citation type="journal article" date="2020" name="Stud. Mycol.">
        <title>101 Dothideomycetes genomes: a test case for predicting lifestyles and emergence of pathogens.</title>
        <authorList>
            <person name="Haridas S."/>
            <person name="Albert R."/>
            <person name="Binder M."/>
            <person name="Bloem J."/>
            <person name="Labutti K."/>
            <person name="Salamov A."/>
            <person name="Andreopoulos B."/>
            <person name="Baker S."/>
            <person name="Barry K."/>
            <person name="Bills G."/>
            <person name="Bluhm B."/>
            <person name="Cannon C."/>
            <person name="Castanera R."/>
            <person name="Culley D."/>
            <person name="Daum C."/>
            <person name="Ezra D."/>
            <person name="Gonzalez J."/>
            <person name="Henrissat B."/>
            <person name="Kuo A."/>
            <person name="Liang C."/>
            <person name="Lipzen A."/>
            <person name="Lutzoni F."/>
            <person name="Magnuson J."/>
            <person name="Mondo S."/>
            <person name="Nolan M."/>
            <person name="Ohm R."/>
            <person name="Pangilinan J."/>
            <person name="Park H.-J."/>
            <person name="Ramirez L."/>
            <person name="Alfaro M."/>
            <person name="Sun H."/>
            <person name="Tritt A."/>
            <person name="Yoshinaga Y."/>
            <person name="Zwiers L.-H."/>
            <person name="Turgeon B."/>
            <person name="Goodwin S."/>
            <person name="Spatafora J."/>
            <person name="Crous P."/>
            <person name="Grigoriev I."/>
        </authorList>
    </citation>
    <scope>NUCLEOTIDE SEQUENCE</scope>
    <source>
        <strain evidence="2">CBS 115976</strain>
    </source>
</reference>
<organism evidence="2 3">
    <name type="scientific">Microthyrium microscopicum</name>
    <dbReference type="NCBI Taxonomy" id="703497"/>
    <lineage>
        <taxon>Eukaryota</taxon>
        <taxon>Fungi</taxon>
        <taxon>Dikarya</taxon>
        <taxon>Ascomycota</taxon>
        <taxon>Pezizomycotina</taxon>
        <taxon>Dothideomycetes</taxon>
        <taxon>Dothideomycetes incertae sedis</taxon>
        <taxon>Microthyriales</taxon>
        <taxon>Microthyriaceae</taxon>
        <taxon>Microthyrium</taxon>
    </lineage>
</organism>
<dbReference type="InterPro" id="IPR023296">
    <property type="entry name" value="Glyco_hydro_beta-prop_sf"/>
</dbReference>
<dbReference type="Gene3D" id="2.115.10.20">
    <property type="entry name" value="Glycosyl hydrolase domain, family 43"/>
    <property type="match status" value="1"/>
</dbReference>
<dbReference type="PANTHER" id="PTHR43301:SF8">
    <property type="entry name" value="ARABINOSIDASE-RELATED"/>
    <property type="match status" value="1"/>
</dbReference>
<evidence type="ECO:0000313" key="3">
    <source>
        <dbReference type="Proteomes" id="UP000799302"/>
    </source>
</evidence>
<feature type="signal peptide" evidence="1">
    <location>
        <begin position="1"/>
        <end position="23"/>
    </location>
</feature>
<gene>
    <name evidence="2" type="ORF">BT63DRAFT_463442</name>
</gene>
<evidence type="ECO:0000256" key="1">
    <source>
        <dbReference type="SAM" id="SignalP"/>
    </source>
</evidence>
<dbReference type="OrthoDB" id="19657at2759"/>
<dbReference type="PANTHER" id="PTHR43301">
    <property type="entry name" value="ARABINAN ENDO-1,5-ALPHA-L-ARABINOSIDASE"/>
    <property type="match status" value="1"/>
</dbReference>
<keyword evidence="1" id="KW-0732">Signal</keyword>
<feature type="chain" id="PRO_5025629418" evidence="1">
    <location>
        <begin position="24"/>
        <end position="332"/>
    </location>
</feature>
<dbReference type="SUPFAM" id="SSF75005">
    <property type="entry name" value="Arabinanase/levansucrase/invertase"/>
    <property type="match status" value="1"/>
</dbReference>
<keyword evidence="3" id="KW-1185">Reference proteome</keyword>
<keyword evidence="2" id="KW-0378">Hydrolase</keyword>
<sequence>MHIPFALLLIGAKLASSIPSVAASDIAPSYVGYLISTFSDVEPTVKFYLSNGNDPGSYKFLNRRKAALISTVGTRAVRDVFLAVNGDRTMWYMIATDLDVKAPGFSWDKATRKGSRSIVVFSSPNLVDWSAPSLVTVEDSTAGMVWAPSAVWDEKTSQFHVFWASKHYQASDKDHTGKANQDRIRYASTADFKTFTAPTDYIAYPGTPVIDQEFQYLGTPGHFARFFKNETQSQVYQEMSTTGLFGQWKSLGPVTPQKSLEGPACFADIKNPGVYHLLLDDYKQYIPFTTMDISSGKWQKSNFPLFPSGLKHGSVTPVTQAEYEAVERRFPA</sequence>
<protein>
    <submittedName>
        <fullName evidence="2">Family 43 glycoside hydrolase</fullName>
    </submittedName>
</protein>
<accession>A0A6A6U2J5</accession>
<dbReference type="CDD" id="cd08983">
    <property type="entry name" value="GH43_Bt3655-like"/>
    <property type="match status" value="1"/>
</dbReference>
<evidence type="ECO:0000313" key="2">
    <source>
        <dbReference type="EMBL" id="KAF2666342.1"/>
    </source>
</evidence>
<dbReference type="GO" id="GO:0016787">
    <property type="term" value="F:hydrolase activity"/>
    <property type="evidence" value="ECO:0007669"/>
    <property type="project" value="UniProtKB-KW"/>
</dbReference>
<proteinExistence type="predicted"/>
<dbReference type="EMBL" id="MU004239">
    <property type="protein sequence ID" value="KAF2666342.1"/>
    <property type="molecule type" value="Genomic_DNA"/>
</dbReference>
<name>A0A6A6U2J5_9PEZI</name>